<protein>
    <recommendedName>
        <fullName evidence="3">Roadblock/LC7 domain-containing protein</fullName>
    </recommendedName>
</protein>
<name>A0ABV5P513_9ACTN</name>
<dbReference type="Proteomes" id="UP001589568">
    <property type="component" value="Unassembled WGS sequence"/>
</dbReference>
<sequence>MRTTRSPFAHIGHERLVTLCEEALPGLPDIEVLAFYDRGFHVFTIAEGDDEERRSLERAFRQLVTENVRLDGLVRDFGTGELMRTFVMTEDAAVQCGHVFEEEFLIGMTRDLAAAEEMDEQVARLVSRIRTEVYLQADQLPGGRRSPRETPGIEPAVLRTTAGEAADPTLVADLVSCLGSLVDVNDLHYVAVYRDWRFLCAADVIDSPALAPWFGGAEGGEGARKLYQDFAARLRSDLPELAYSLRQLSEAPITRLVLDVVSGAIYVYPLPGSRGFAVGLTVFQPEVFVAENRLREGLARLSELLGTG</sequence>
<dbReference type="EMBL" id="JBHMCF010000066">
    <property type="protein sequence ID" value="MFB9477648.1"/>
    <property type="molecule type" value="Genomic_DNA"/>
</dbReference>
<keyword evidence="2" id="KW-1185">Reference proteome</keyword>
<evidence type="ECO:0008006" key="3">
    <source>
        <dbReference type="Google" id="ProtNLM"/>
    </source>
</evidence>
<dbReference type="RefSeq" id="WP_345385303.1">
    <property type="nucleotide sequence ID" value="NZ_BAAAXS010000001.1"/>
</dbReference>
<accession>A0ABV5P513</accession>
<comment type="caution">
    <text evidence="1">The sequence shown here is derived from an EMBL/GenBank/DDBJ whole genome shotgun (WGS) entry which is preliminary data.</text>
</comment>
<evidence type="ECO:0000313" key="2">
    <source>
        <dbReference type="Proteomes" id="UP001589568"/>
    </source>
</evidence>
<proteinExistence type="predicted"/>
<gene>
    <name evidence="1" type="ORF">ACFFR3_49815</name>
</gene>
<organism evidence="1 2">
    <name type="scientific">Nonomuraea salmonea</name>
    <dbReference type="NCBI Taxonomy" id="46181"/>
    <lineage>
        <taxon>Bacteria</taxon>
        <taxon>Bacillati</taxon>
        <taxon>Actinomycetota</taxon>
        <taxon>Actinomycetes</taxon>
        <taxon>Streptosporangiales</taxon>
        <taxon>Streptosporangiaceae</taxon>
        <taxon>Nonomuraea</taxon>
    </lineage>
</organism>
<evidence type="ECO:0000313" key="1">
    <source>
        <dbReference type="EMBL" id="MFB9477648.1"/>
    </source>
</evidence>
<reference evidence="1 2" key="1">
    <citation type="submission" date="2024-09" db="EMBL/GenBank/DDBJ databases">
        <authorList>
            <person name="Sun Q."/>
            <person name="Mori K."/>
        </authorList>
    </citation>
    <scope>NUCLEOTIDE SEQUENCE [LARGE SCALE GENOMIC DNA]</scope>
    <source>
        <strain evidence="1 2">JCM 3324</strain>
    </source>
</reference>